<dbReference type="GO" id="GO:0016020">
    <property type="term" value="C:membrane"/>
    <property type="evidence" value="ECO:0007669"/>
    <property type="project" value="UniProtKB-SubCell"/>
</dbReference>
<feature type="disulfide bond" evidence="10">
    <location>
        <begin position="1285"/>
        <end position="1300"/>
    </location>
</feature>
<feature type="repeat" description="LDL-receptor class B" evidence="11">
    <location>
        <begin position="125"/>
        <end position="167"/>
    </location>
</feature>
<feature type="repeat" description="LDL-receptor class B" evidence="11">
    <location>
        <begin position="825"/>
        <end position="867"/>
    </location>
</feature>
<keyword evidence="8 15" id="KW-0675">Receptor</keyword>
<evidence type="ECO:0000256" key="4">
    <source>
        <dbReference type="ARBA" id="ARBA00022729"/>
    </source>
</evidence>
<protein>
    <submittedName>
        <fullName evidence="15">Low-density lipoprotein receptor-related protein 6</fullName>
    </submittedName>
</protein>
<feature type="domain" description="EGF-like" evidence="13">
    <location>
        <begin position="612"/>
        <end position="650"/>
    </location>
</feature>
<sequence length="1332" mass="151330">MNTFQMISRFQWLEILICLLIANVQVTYCDEPLLLYSTKKDIRIANSAKTNNTKIKPVVLIRNLTDGAALDFHYADKKICWTDHNLESIQCATYDGVETKDKIEIVTSGNGLLSPDGLACDWFTNKLYWMDSETNRIEVATMTGLYRKVLYWTDIDQPRAIALVPMKGFMFWSDWGEVPKIERAGMNGDPSTRKVIVSEKIFWPNGLTIDYEAELVYWIDGKLLFIDVMDYNGRNRKTILRKGLEYPFALAQFQNKFFWTDWKSWSIHVYEANTTMEPKEFIHSDFVPMDIHMWDARLQPHLPHPCERDNGNCSHLCLLAPYPPGYSCACPIGIKLIDNHTCASGPQELLILARRTDICIIYLDSPDYTLKILPLTDIKYSIAVDYDPVEDYIYWTDDEVKKIQRARLNGTNQTDVIVSEISYPDGIAVDWVARNLYWTDAGIDRIEMSRLNGSYRRVIISEGLLDPRAIAVAPELGWMFWSDWNEKSPKIERSNLDGSERESIVEKYLGWPNGITLDLNLMKIYWCDAKLDRIEYSNMDGSDRRVLISDNLPHSFGFSLMGDFLYWTDWQRRAIDRVHKETGGGREIIIDQIANVMGLKAIRLGEVRSSNPCGVNNGGCSHICLYRHNKTYVCTCQIGYELTKDRHKCVVPEAFLLFTHKDSIGRISIENENNEMAIPVTGIKYASAVDFDIANKRIYWSDSKQKVIMRAYINGSDPQRVIELGLMSPDGIAVDWLAQNIYWADSTANHIEVARLGGSSRRTLLWRDIDNPRSIALHPQEGYIYWSEWGRLRSIKKAAMDGTNPQTLILNAFSATGLTIDYEEKRLFWAEPNTPAIMSSDLNGLDKRIIVKEDIVRPNSLTLYKDYIYWSDESTGEISKVEKSSGLNHTKIHYMQEKVTDLLVFHSSRQKGFTQCAVNNGGCSHLCLARPSETSDDDVSFTCACPTHYTLQNNTCTAPKQFMLYSQRNLVVRLLPDTSDCTEAFIPVQGLKGVKAIDFDPVNHYLYWIEGKTHSIRRALDSGLHMSVVVPGSQNQHPFDIAIDAIGRLLFWSCAAQEAINVTRLDNNSAVGVVVQKEGEKPRLLAIHPTKRLLFYTNVGTVPSLIRTRMDGTQKIVIFKGSDIAAIAVDAENELIVWAQGQNIYMSNIDGDNHYVVLNESNSKITQLTIYSGWLYWLDKQIQQLQGRELKTGGSHSVVISHASLVDLVSVKLLDRNHSCAQYPRRCSHLCVMNGTSAACACPHGLALQDDKRTCAALPDCGNEHFTCSTQTQSIKDCIPFAWRCDGQMDCEDGSDEAGCPTCRNDQFRCLNGQCIERYFFLFLTAQLITYV</sequence>
<name>A0A7F5RMX9_AGRPL</name>
<evidence type="ECO:0000256" key="11">
    <source>
        <dbReference type="PROSITE-ProRule" id="PRU00461"/>
    </source>
</evidence>
<evidence type="ECO:0000256" key="1">
    <source>
        <dbReference type="ARBA" id="ARBA00004167"/>
    </source>
</evidence>
<dbReference type="Gene3D" id="4.10.400.10">
    <property type="entry name" value="Low-density Lipoprotein Receptor"/>
    <property type="match status" value="1"/>
</dbReference>
<dbReference type="GeneID" id="108736362"/>
<dbReference type="RefSeq" id="XP_025837382.1">
    <property type="nucleotide sequence ID" value="XM_025981597.1"/>
</dbReference>
<dbReference type="PROSITE" id="PS50068">
    <property type="entry name" value="LDLRA_2"/>
    <property type="match status" value="1"/>
</dbReference>
<evidence type="ECO:0000256" key="7">
    <source>
        <dbReference type="ARBA" id="ARBA00023157"/>
    </source>
</evidence>
<feature type="domain" description="EGF-like" evidence="13">
    <location>
        <begin position="305"/>
        <end position="343"/>
    </location>
</feature>
<dbReference type="FunFam" id="2.120.10.30:FF:000001">
    <property type="entry name" value="Low-density lipoprotein receptor-related protein 6"/>
    <property type="match status" value="1"/>
</dbReference>
<dbReference type="PROSITE" id="PS51120">
    <property type="entry name" value="LDLRB"/>
    <property type="match status" value="12"/>
</dbReference>
<dbReference type="PANTHER" id="PTHR46513">
    <property type="entry name" value="VITELLOGENIN RECEPTOR-LIKE PROTEIN-RELATED-RELATED"/>
    <property type="match status" value="1"/>
</dbReference>
<feature type="repeat" description="LDL-receptor class B" evidence="11">
    <location>
        <begin position="434"/>
        <end position="476"/>
    </location>
</feature>
<feature type="repeat" description="LDL-receptor class B" evidence="11">
    <location>
        <begin position="391"/>
        <end position="433"/>
    </location>
</feature>
<dbReference type="SMART" id="SM00181">
    <property type="entry name" value="EGF"/>
    <property type="match status" value="4"/>
</dbReference>
<comment type="caution">
    <text evidence="10">Lacks conserved residue(s) required for the propagation of feature annotation.</text>
</comment>
<dbReference type="InterPro" id="IPR000742">
    <property type="entry name" value="EGF"/>
</dbReference>
<keyword evidence="14" id="KW-1185">Reference proteome</keyword>
<dbReference type="CTD" id="44279"/>
<dbReference type="SMART" id="SM00192">
    <property type="entry name" value="LDLa"/>
    <property type="match status" value="1"/>
</dbReference>
<feature type="chain" id="PRO_5028901289" evidence="12">
    <location>
        <begin position="30"/>
        <end position="1332"/>
    </location>
</feature>
<organism evidence="14 15">
    <name type="scientific">Agrilus planipennis</name>
    <name type="common">Emerald ash borer</name>
    <name type="synonym">Agrilus marcopoli</name>
    <dbReference type="NCBI Taxonomy" id="224129"/>
    <lineage>
        <taxon>Eukaryota</taxon>
        <taxon>Metazoa</taxon>
        <taxon>Ecdysozoa</taxon>
        <taxon>Arthropoda</taxon>
        <taxon>Hexapoda</taxon>
        <taxon>Insecta</taxon>
        <taxon>Pterygota</taxon>
        <taxon>Neoptera</taxon>
        <taxon>Endopterygota</taxon>
        <taxon>Coleoptera</taxon>
        <taxon>Polyphaga</taxon>
        <taxon>Elateriformia</taxon>
        <taxon>Buprestoidea</taxon>
        <taxon>Buprestidae</taxon>
        <taxon>Agrilinae</taxon>
        <taxon>Agrilus</taxon>
    </lineage>
</organism>
<feature type="repeat" description="LDL-receptor class B" evidence="11">
    <location>
        <begin position="168"/>
        <end position="213"/>
    </location>
</feature>
<feature type="repeat" description="LDL-receptor class B" evidence="11">
    <location>
        <begin position="522"/>
        <end position="564"/>
    </location>
</feature>
<evidence type="ECO:0000256" key="6">
    <source>
        <dbReference type="ARBA" id="ARBA00023136"/>
    </source>
</evidence>
<dbReference type="CDD" id="cd00112">
    <property type="entry name" value="LDLa"/>
    <property type="match status" value="1"/>
</dbReference>
<accession>A0A7F5RMX9</accession>
<gene>
    <name evidence="15" type="primary">LOC108736362</name>
</gene>
<dbReference type="SMART" id="SM00135">
    <property type="entry name" value="LY"/>
    <property type="match status" value="20"/>
</dbReference>
<dbReference type="Pfam" id="PF14670">
    <property type="entry name" value="FXa_inhibition"/>
    <property type="match status" value="3"/>
</dbReference>
<dbReference type="Proteomes" id="UP000192223">
    <property type="component" value="Unplaced"/>
</dbReference>
<dbReference type="FunFam" id="2.120.10.30:FF:000241">
    <property type="entry name" value="Low-density lipoprotein receptor-related protein 6"/>
    <property type="match status" value="2"/>
</dbReference>
<evidence type="ECO:0000256" key="8">
    <source>
        <dbReference type="ARBA" id="ARBA00023170"/>
    </source>
</evidence>
<reference evidence="15" key="1">
    <citation type="submission" date="2025-08" db="UniProtKB">
        <authorList>
            <consortium name="RefSeq"/>
        </authorList>
    </citation>
    <scope>IDENTIFICATION</scope>
    <source>
        <tissue evidence="15">Entire body</tissue>
    </source>
</reference>
<keyword evidence="9" id="KW-0325">Glycoprotein</keyword>
<dbReference type="SUPFAM" id="SSF57196">
    <property type="entry name" value="EGF/Laminin"/>
    <property type="match status" value="1"/>
</dbReference>
<evidence type="ECO:0000256" key="2">
    <source>
        <dbReference type="ARBA" id="ARBA00022536"/>
    </source>
</evidence>
<evidence type="ECO:0000313" key="15">
    <source>
        <dbReference type="RefSeq" id="XP_025837382.1"/>
    </source>
</evidence>
<dbReference type="SUPFAM" id="SSF63825">
    <property type="entry name" value="YWTD domain"/>
    <property type="match status" value="4"/>
</dbReference>
<dbReference type="SUPFAM" id="SSF57184">
    <property type="entry name" value="Growth factor receptor domain"/>
    <property type="match status" value="1"/>
</dbReference>
<dbReference type="InterPro" id="IPR023415">
    <property type="entry name" value="LDLR_class-A_CS"/>
</dbReference>
<dbReference type="OrthoDB" id="72419at2759"/>
<keyword evidence="6" id="KW-0472">Membrane</keyword>
<keyword evidence="7 10" id="KW-1015">Disulfide bond</keyword>
<evidence type="ECO:0000313" key="14">
    <source>
        <dbReference type="Proteomes" id="UP000192223"/>
    </source>
</evidence>
<dbReference type="PANTHER" id="PTHR46513:SF41">
    <property type="entry name" value="LOW-DENSITY LIPOPROTEIN RECEPTOR-RELATED PROTEIN"/>
    <property type="match status" value="1"/>
</dbReference>
<evidence type="ECO:0000256" key="5">
    <source>
        <dbReference type="ARBA" id="ARBA00022737"/>
    </source>
</evidence>
<feature type="repeat" description="LDL-receptor class B" evidence="11">
    <location>
        <begin position="477"/>
        <end position="521"/>
    </location>
</feature>
<keyword evidence="3" id="KW-0254">Endocytosis</keyword>
<comment type="subcellular location">
    <subcellularLocation>
        <location evidence="1">Membrane</location>
        <topology evidence="1">Single-pass membrane protein</topology>
    </subcellularLocation>
</comment>
<keyword evidence="4 12" id="KW-0732">Signal</keyword>
<dbReference type="Gene3D" id="2.120.10.30">
    <property type="entry name" value="TolB, C-terminal domain"/>
    <property type="match status" value="4"/>
</dbReference>
<dbReference type="PROSITE" id="PS01209">
    <property type="entry name" value="LDLRA_1"/>
    <property type="match status" value="1"/>
</dbReference>
<feature type="repeat" description="LDL-receptor class B" evidence="11">
    <location>
        <begin position="782"/>
        <end position="824"/>
    </location>
</feature>
<proteinExistence type="predicted"/>
<dbReference type="GO" id="GO:0006897">
    <property type="term" value="P:endocytosis"/>
    <property type="evidence" value="ECO:0007669"/>
    <property type="project" value="UniProtKB-KW"/>
</dbReference>
<evidence type="ECO:0000256" key="12">
    <source>
        <dbReference type="SAM" id="SignalP"/>
    </source>
</evidence>
<feature type="domain" description="EGF-like" evidence="13">
    <location>
        <begin position="1219"/>
        <end position="1256"/>
    </location>
</feature>
<dbReference type="FunCoup" id="A0A7F5RMX9">
    <property type="interactions" value="582"/>
</dbReference>
<feature type="repeat" description="LDL-receptor class B" evidence="11">
    <location>
        <begin position="696"/>
        <end position="738"/>
    </location>
</feature>
<feature type="repeat" description="LDL-receptor class B" evidence="11">
    <location>
        <begin position="77"/>
        <end position="124"/>
    </location>
</feature>
<feature type="domain" description="EGF-like" evidence="13">
    <location>
        <begin position="915"/>
        <end position="957"/>
    </location>
</feature>
<dbReference type="SUPFAM" id="SSF57424">
    <property type="entry name" value="LDL receptor-like module"/>
    <property type="match status" value="1"/>
</dbReference>
<keyword evidence="5" id="KW-0677">Repeat</keyword>
<dbReference type="KEGG" id="apln:108736362"/>
<keyword evidence="15" id="KW-0449">Lipoprotein</keyword>
<feature type="repeat" description="LDL-receptor class B" evidence="11">
    <location>
        <begin position="214"/>
        <end position="256"/>
    </location>
</feature>
<dbReference type="Pfam" id="PF00058">
    <property type="entry name" value="Ldl_recept_b"/>
    <property type="match status" value="9"/>
</dbReference>
<dbReference type="InterPro" id="IPR036055">
    <property type="entry name" value="LDL_receptor-like_sf"/>
</dbReference>
<evidence type="ECO:0000256" key="3">
    <source>
        <dbReference type="ARBA" id="ARBA00022583"/>
    </source>
</evidence>
<evidence type="ECO:0000256" key="10">
    <source>
        <dbReference type="PROSITE-ProRule" id="PRU00124"/>
    </source>
</evidence>
<evidence type="ECO:0000259" key="13">
    <source>
        <dbReference type="SMART" id="SM00181"/>
    </source>
</evidence>
<evidence type="ECO:0000256" key="9">
    <source>
        <dbReference type="ARBA" id="ARBA00023180"/>
    </source>
</evidence>
<dbReference type="InterPro" id="IPR011042">
    <property type="entry name" value="6-blade_b-propeller_TolB-like"/>
</dbReference>
<feature type="signal peptide" evidence="12">
    <location>
        <begin position="1"/>
        <end position="29"/>
    </location>
</feature>
<dbReference type="InterPro" id="IPR000033">
    <property type="entry name" value="LDLR_classB_rpt"/>
</dbReference>
<feature type="repeat" description="LDL-receptor class B" evidence="11">
    <location>
        <begin position="739"/>
        <end position="781"/>
    </location>
</feature>
<dbReference type="InParanoid" id="A0A7F5RMX9"/>
<dbReference type="InterPro" id="IPR002172">
    <property type="entry name" value="LDrepeatLR_classA_rpt"/>
</dbReference>
<dbReference type="InterPro" id="IPR050778">
    <property type="entry name" value="Cueball_EGF_LRP_Nidogen"/>
</dbReference>
<keyword evidence="2" id="KW-0245">EGF-like domain</keyword>
<dbReference type="Pfam" id="PF00057">
    <property type="entry name" value="Ldl_recept_a"/>
    <property type="match status" value="1"/>
</dbReference>
<dbReference type="InterPro" id="IPR009030">
    <property type="entry name" value="Growth_fac_rcpt_cys_sf"/>
</dbReference>